<dbReference type="PANTHER" id="PTHR43366:SF1">
    <property type="entry name" value="PYRUVATE SYNTHASE SUBUNIT PORC"/>
    <property type="match status" value="1"/>
</dbReference>
<dbReference type="AlphaFoldDB" id="F2LVI2"/>
<dbReference type="OrthoDB" id="9789125at2"/>
<dbReference type="EC" id="1.2.7.1" evidence="3"/>
<dbReference type="InParanoid" id="F2LVI2"/>
<reference evidence="3 4" key="1">
    <citation type="journal article" date="2011" name="Stand. Genomic Sci.">
        <title>Complete genome sequence of the thermophilic sulfur-reducer Hippea maritima type strain (MH(2)).</title>
        <authorList>
            <person name="Huntemann M."/>
            <person name="Lu M."/>
            <person name="Nolan M."/>
            <person name="Lapidus A."/>
            <person name="Lucas S."/>
            <person name="Hammon N."/>
            <person name="Deshpande S."/>
            <person name="Cheng J.F."/>
            <person name="Tapia R."/>
            <person name="Han C."/>
            <person name="Goodwin L."/>
            <person name="Pitluck S."/>
            <person name="Liolios K."/>
            <person name="Pagani I."/>
            <person name="Ivanova N."/>
            <person name="Ovchinikova G."/>
            <person name="Pati A."/>
            <person name="Chen A."/>
            <person name="Palaniappan K."/>
            <person name="Land M."/>
            <person name="Hauser L."/>
            <person name="Jeffries C.D."/>
            <person name="Detter J.C."/>
            <person name="Brambilla E.M."/>
            <person name="Rohde M."/>
            <person name="Spring S."/>
            <person name="Goker M."/>
            <person name="Woyke T."/>
            <person name="Bristow J."/>
            <person name="Eisen J.A."/>
            <person name="Markowitz V."/>
            <person name="Hugenholtz P."/>
            <person name="Kyrpides N.C."/>
            <person name="Klenk H.P."/>
            <person name="Mavromatis K."/>
        </authorList>
    </citation>
    <scope>NUCLEOTIDE SEQUENCE [LARGE SCALE GENOMIC DNA]</scope>
    <source>
        <strain evidence="4">ATCC 700847 / DSM 10411 / MH2</strain>
    </source>
</reference>
<dbReference type="RefSeq" id="WP_013681807.1">
    <property type="nucleotide sequence ID" value="NC_015318.1"/>
</dbReference>
<dbReference type="InterPro" id="IPR019752">
    <property type="entry name" value="Pyrv/ketoisovalerate_OxRed_cat"/>
</dbReference>
<gene>
    <name evidence="3" type="ordered locus">Hipma_0796</name>
</gene>
<accession>F2LVI2</accession>
<evidence type="ECO:0000313" key="3">
    <source>
        <dbReference type="EMBL" id="AEA33766.1"/>
    </source>
</evidence>
<dbReference type="InterPro" id="IPR011894">
    <property type="entry name" value="PorC_KorC"/>
</dbReference>
<dbReference type="Proteomes" id="UP000008139">
    <property type="component" value="Chromosome"/>
</dbReference>
<dbReference type="Pfam" id="PF01558">
    <property type="entry name" value="POR"/>
    <property type="match status" value="1"/>
</dbReference>
<evidence type="ECO:0000313" key="4">
    <source>
        <dbReference type="Proteomes" id="UP000008139"/>
    </source>
</evidence>
<organism evidence="3 4">
    <name type="scientific">Hippea maritima (strain ATCC 700847 / DSM 10411 / MH2)</name>
    <dbReference type="NCBI Taxonomy" id="760142"/>
    <lineage>
        <taxon>Bacteria</taxon>
        <taxon>Pseudomonadati</taxon>
        <taxon>Campylobacterota</taxon>
        <taxon>Desulfurellia</taxon>
        <taxon>Desulfurellales</taxon>
        <taxon>Hippeaceae</taxon>
        <taxon>Hippea</taxon>
    </lineage>
</organism>
<evidence type="ECO:0000259" key="2">
    <source>
        <dbReference type="Pfam" id="PF01558"/>
    </source>
</evidence>
<reference evidence="4" key="2">
    <citation type="submission" date="2011-03" db="EMBL/GenBank/DDBJ databases">
        <title>The complete genome of Hippea maritima DSM 10411.</title>
        <authorList>
            <consortium name="US DOE Joint Genome Institute (JGI-PGF)"/>
            <person name="Lucas S."/>
            <person name="Copeland A."/>
            <person name="Lapidus A."/>
            <person name="Bruce D."/>
            <person name="Goodwin L."/>
            <person name="Pitluck S."/>
            <person name="Peters L."/>
            <person name="Kyrpides N."/>
            <person name="Mavromatis K."/>
            <person name="Pagani I."/>
            <person name="Ivanova N."/>
            <person name="Mikhailova N."/>
            <person name="Lu M."/>
            <person name="Detter J.C."/>
            <person name="Tapia R."/>
            <person name="Han C."/>
            <person name="Land M."/>
            <person name="Hauser L."/>
            <person name="Markowitz V."/>
            <person name="Cheng J.-F."/>
            <person name="Hugenholtz P."/>
            <person name="Woyke T."/>
            <person name="Wu D."/>
            <person name="Spring S."/>
            <person name="Schroeder M."/>
            <person name="Brambilla E."/>
            <person name="Klenk H.-P."/>
            <person name="Eisen J.A."/>
        </authorList>
    </citation>
    <scope>NUCLEOTIDE SEQUENCE [LARGE SCALE GENOMIC DNA]</scope>
    <source>
        <strain evidence="4">ATCC 700847 / DSM 10411 / MH2</strain>
    </source>
</reference>
<dbReference type="eggNOG" id="COG1014">
    <property type="taxonomic scope" value="Bacteria"/>
</dbReference>
<dbReference type="InterPro" id="IPR002869">
    <property type="entry name" value="Pyrv_flavodox_OxRed_cen"/>
</dbReference>
<dbReference type="EMBL" id="CP002606">
    <property type="protein sequence ID" value="AEA33766.1"/>
    <property type="molecule type" value="Genomic_DNA"/>
</dbReference>
<sequence>MKEIGLHGRGGQGVVMAGELLANIYFFEGYNVQFMPSYGAERRGSPSNAYVRIDKERKILTRYSITMPDAVVVFNLTLLTNITLKNGGLALINSAEDIKKTQNNTKIFVVDANSIALENGLGTPAMPLVNTALLGAYCKASGEFSFDTLKRVYEDKMGKRARFNIEAAEKAYESVREI</sequence>
<name>F2LVI2_HIPMA</name>
<feature type="domain" description="Pyruvate/ketoisovalerate oxidoreductase catalytic" evidence="2">
    <location>
        <begin position="10"/>
        <end position="173"/>
    </location>
</feature>
<dbReference type="SUPFAM" id="SSF53323">
    <property type="entry name" value="Pyruvate-ferredoxin oxidoreductase, PFOR, domain III"/>
    <property type="match status" value="1"/>
</dbReference>
<dbReference type="KEGG" id="hmr:Hipma_0796"/>
<keyword evidence="3" id="KW-0670">Pyruvate</keyword>
<dbReference type="InterPro" id="IPR051626">
    <property type="entry name" value="Oxidoreductase_gamma_subunit"/>
</dbReference>
<keyword evidence="4" id="KW-1185">Reference proteome</keyword>
<dbReference type="NCBIfam" id="TIGR02175">
    <property type="entry name" value="PorC_KorC"/>
    <property type="match status" value="1"/>
</dbReference>
<dbReference type="PANTHER" id="PTHR43366">
    <property type="entry name" value="PYRUVATE SYNTHASE SUBUNIT PORC"/>
    <property type="match status" value="1"/>
</dbReference>
<dbReference type="HOGENOM" id="CLU_087284_2_0_7"/>
<protein>
    <submittedName>
        <fullName evidence="3">Pyruvate/ketoisovalerate oxidoreductase, gamma subunit</fullName>
        <ecNumber evidence="3">1.2.7.1</ecNumber>
    </submittedName>
</protein>
<keyword evidence="1 3" id="KW-0560">Oxidoreductase</keyword>
<proteinExistence type="predicted"/>
<evidence type="ECO:0000256" key="1">
    <source>
        <dbReference type="ARBA" id="ARBA00023002"/>
    </source>
</evidence>
<dbReference type="STRING" id="760142.Hipma_0796"/>
<dbReference type="GO" id="GO:0019164">
    <property type="term" value="F:pyruvate synthase activity"/>
    <property type="evidence" value="ECO:0007669"/>
    <property type="project" value="UniProtKB-EC"/>
</dbReference>
<dbReference type="Gene3D" id="3.40.920.10">
    <property type="entry name" value="Pyruvate-ferredoxin oxidoreductase, PFOR, domain III"/>
    <property type="match status" value="1"/>
</dbReference>